<dbReference type="Gene3D" id="3.10.20.90">
    <property type="entry name" value="Phosphatidylinositol 3-kinase Catalytic Subunit, Chain A, domain 1"/>
    <property type="match status" value="1"/>
</dbReference>
<dbReference type="InterPro" id="IPR001012">
    <property type="entry name" value="UBX_dom"/>
</dbReference>
<gene>
    <name evidence="4" type="primary">Ubxn10</name>
    <name evidence="4" type="ORF">PITSOR_R03358</name>
</gene>
<dbReference type="SMART" id="SM00166">
    <property type="entry name" value="UBX"/>
    <property type="match status" value="1"/>
</dbReference>
<protein>
    <submittedName>
        <fullName evidence="4">UBX10 protein</fullName>
    </submittedName>
</protein>
<dbReference type="SUPFAM" id="SSF54236">
    <property type="entry name" value="Ubiquitin-like"/>
    <property type="match status" value="1"/>
</dbReference>
<dbReference type="Pfam" id="PF00789">
    <property type="entry name" value="UBX"/>
    <property type="match status" value="1"/>
</dbReference>
<feature type="non-terminal residue" evidence="4">
    <location>
        <position position="278"/>
    </location>
</feature>
<dbReference type="EMBL" id="WEKX01027463">
    <property type="protein sequence ID" value="NWI97019.1"/>
    <property type="molecule type" value="Genomic_DNA"/>
</dbReference>
<reference evidence="4" key="1">
    <citation type="submission" date="2019-10" db="EMBL/GenBank/DDBJ databases">
        <title>Bird 10,000 Genomes (B10K) Project - Family phase.</title>
        <authorList>
            <person name="Zhang G."/>
        </authorList>
    </citation>
    <scope>NUCLEOTIDE SEQUENCE</scope>
    <source>
        <strain evidence="4">B10K-DU-002-53</strain>
        <tissue evidence="4">Muscle</tissue>
    </source>
</reference>
<dbReference type="PROSITE" id="PS50033">
    <property type="entry name" value="UBX"/>
    <property type="match status" value="1"/>
</dbReference>
<evidence type="ECO:0000259" key="3">
    <source>
        <dbReference type="PROSITE" id="PS50033"/>
    </source>
</evidence>
<accession>A0A851FR41</accession>
<evidence type="ECO:0000256" key="1">
    <source>
        <dbReference type="SAM" id="MobiDB-lite"/>
    </source>
</evidence>
<feature type="chain" id="PRO_5032722220" evidence="2">
    <location>
        <begin position="23"/>
        <end position="278"/>
    </location>
</feature>
<evidence type="ECO:0000313" key="4">
    <source>
        <dbReference type="EMBL" id="NWI97019.1"/>
    </source>
</evidence>
<feature type="non-terminal residue" evidence="4">
    <location>
        <position position="1"/>
    </location>
</feature>
<comment type="caution">
    <text evidence="4">The sequence shown here is derived from an EMBL/GenBank/DDBJ whole genome shotgun (WGS) entry which is preliminary data.</text>
</comment>
<dbReference type="Proteomes" id="UP000633448">
    <property type="component" value="Unassembled WGS sequence"/>
</dbReference>
<keyword evidence="5" id="KW-1185">Reference proteome</keyword>
<dbReference type="InterPro" id="IPR029071">
    <property type="entry name" value="Ubiquitin-like_domsf"/>
</dbReference>
<dbReference type="OrthoDB" id="436606at2759"/>
<feature type="domain" description="UBX" evidence="3">
    <location>
        <begin position="194"/>
        <end position="271"/>
    </location>
</feature>
<dbReference type="AlphaFoldDB" id="A0A851FR41"/>
<name>A0A851FR41_PITSO</name>
<dbReference type="CDD" id="cd17076">
    <property type="entry name" value="UBX_UBXN10"/>
    <property type="match status" value="1"/>
</dbReference>
<sequence>MATAVFLDLAPAQLLFPASTAALPWANAVPMHVTRPKSAKGCRKPSFSHPQGVEACPCRVPPSSPRVLVSGRRAKPAFPTARVSPEEIPELLQQVPLKTCSSLNKYRVLPSIGCRGGGSDAVEALAQRMDGLEVSEGREDAPKSIKTLPGGQGPASTVSGSEIPTEESPPMHRPPEKLVGNTRQESLALCPGSLETPPVLLAVRSPSGRRFEHCFKPSDSLLAVLAVAGQKLLGNYQHCSVETMEVPRRSFSDLTKSLQECGILHKSVLCIRRDEQRD</sequence>
<feature type="region of interest" description="Disordered" evidence="1">
    <location>
        <begin position="133"/>
        <end position="176"/>
    </location>
</feature>
<evidence type="ECO:0000256" key="2">
    <source>
        <dbReference type="SAM" id="SignalP"/>
    </source>
</evidence>
<evidence type="ECO:0000313" key="5">
    <source>
        <dbReference type="Proteomes" id="UP000633448"/>
    </source>
</evidence>
<proteinExistence type="predicted"/>
<organism evidence="4 5">
    <name type="scientific">Pitta sordida</name>
    <name type="common">Hooded pitta</name>
    <dbReference type="NCBI Taxonomy" id="9163"/>
    <lineage>
        <taxon>Eukaryota</taxon>
        <taxon>Metazoa</taxon>
        <taxon>Chordata</taxon>
        <taxon>Craniata</taxon>
        <taxon>Vertebrata</taxon>
        <taxon>Euteleostomi</taxon>
        <taxon>Archelosauria</taxon>
        <taxon>Archosauria</taxon>
        <taxon>Dinosauria</taxon>
        <taxon>Saurischia</taxon>
        <taxon>Theropoda</taxon>
        <taxon>Coelurosauria</taxon>
        <taxon>Aves</taxon>
        <taxon>Neognathae</taxon>
        <taxon>Neoaves</taxon>
        <taxon>Telluraves</taxon>
        <taxon>Australaves</taxon>
        <taxon>Passeriformes</taxon>
        <taxon>Pittidae</taxon>
        <taxon>Pitta</taxon>
    </lineage>
</organism>
<keyword evidence="2" id="KW-0732">Signal</keyword>
<feature type="signal peptide" evidence="2">
    <location>
        <begin position="1"/>
        <end position="22"/>
    </location>
</feature>